<name>A0A1H2FNK3_9PROT</name>
<dbReference type="PANTHER" id="PTHR22803">
    <property type="entry name" value="MANNOSE, PHOSPHOLIPASE, LECTIN RECEPTOR RELATED"/>
    <property type="match status" value="1"/>
</dbReference>
<sequence length="209" mass="22659">MNKIIIDGFALGLMVLVSGVVSMAQASPVQWKSNGHYYDAIPFPEGITWGEAKIMAENSVYLGVNGHLATITSAAENSFIINALGGPSELDTFFLGGFQPVGSPEPGSNWQWVTGEPWSYTNWASVEPNDTYGGDGIIPLPDMVGANEEVLQFWVGIGRWNDVEELSYWGGLIVEYPTAPIPEPQTYAMLLAGLGLLGFMARRRKESAI</sequence>
<dbReference type="SMART" id="SM00034">
    <property type="entry name" value="CLECT"/>
    <property type="match status" value="1"/>
</dbReference>
<proteinExistence type="predicted"/>
<gene>
    <name evidence="2" type="ORF">SAMN05216406_12310</name>
</gene>
<dbReference type="InterPro" id="IPR050111">
    <property type="entry name" value="C-type_lectin/snaclec_domain"/>
</dbReference>
<dbReference type="Gene3D" id="3.10.100.10">
    <property type="entry name" value="Mannose-Binding Protein A, subunit A"/>
    <property type="match status" value="1"/>
</dbReference>
<evidence type="ECO:0000313" key="3">
    <source>
        <dbReference type="Proteomes" id="UP000182882"/>
    </source>
</evidence>
<feature type="domain" description="C-type lectin" evidence="1">
    <location>
        <begin position="33"/>
        <end position="162"/>
    </location>
</feature>
<dbReference type="KEGG" id="nur:ATY38_01635"/>
<dbReference type="RefSeq" id="WP_062557760.1">
    <property type="nucleotide sequence ID" value="NZ_CP013341.1"/>
</dbReference>
<dbReference type="InterPro" id="IPR001304">
    <property type="entry name" value="C-type_lectin-like"/>
</dbReference>
<evidence type="ECO:0000259" key="1">
    <source>
        <dbReference type="PROSITE" id="PS50041"/>
    </source>
</evidence>
<organism evidence="2 3">
    <name type="scientific">Nitrosomonas ureae</name>
    <dbReference type="NCBI Taxonomy" id="44577"/>
    <lineage>
        <taxon>Bacteria</taxon>
        <taxon>Pseudomonadati</taxon>
        <taxon>Pseudomonadota</taxon>
        <taxon>Betaproteobacteria</taxon>
        <taxon>Nitrosomonadales</taxon>
        <taxon>Nitrosomonadaceae</taxon>
        <taxon>Nitrosomonas</taxon>
    </lineage>
</organism>
<dbReference type="AlphaFoldDB" id="A0A1H2FNK3"/>
<reference evidence="3" key="1">
    <citation type="submission" date="2016-10" db="EMBL/GenBank/DDBJ databases">
        <authorList>
            <person name="Varghese N."/>
            <person name="Submissions S."/>
        </authorList>
    </citation>
    <scope>NUCLEOTIDE SEQUENCE [LARGE SCALE GENOMIC DNA]</scope>
    <source>
        <strain evidence="3">Nm10</strain>
    </source>
</reference>
<dbReference type="InterPro" id="IPR016186">
    <property type="entry name" value="C-type_lectin-like/link_sf"/>
</dbReference>
<evidence type="ECO:0000313" key="2">
    <source>
        <dbReference type="EMBL" id="SDU08899.1"/>
    </source>
</evidence>
<dbReference type="InterPro" id="IPR016187">
    <property type="entry name" value="CTDL_fold"/>
</dbReference>
<dbReference type="Pfam" id="PF07589">
    <property type="entry name" value="PEP-CTERM"/>
    <property type="match status" value="1"/>
</dbReference>
<dbReference type="SUPFAM" id="SSF56436">
    <property type="entry name" value="C-type lectin-like"/>
    <property type="match status" value="1"/>
</dbReference>
<dbReference type="EMBL" id="FNLN01000023">
    <property type="protein sequence ID" value="SDU08899.1"/>
    <property type="molecule type" value="Genomic_DNA"/>
</dbReference>
<keyword evidence="3" id="KW-1185">Reference proteome</keyword>
<dbReference type="InterPro" id="IPR013424">
    <property type="entry name" value="Ice-binding_C"/>
</dbReference>
<dbReference type="NCBIfam" id="TIGR02595">
    <property type="entry name" value="PEP_CTERM"/>
    <property type="match status" value="1"/>
</dbReference>
<dbReference type="Proteomes" id="UP000182882">
    <property type="component" value="Unassembled WGS sequence"/>
</dbReference>
<dbReference type="PROSITE" id="PS50041">
    <property type="entry name" value="C_TYPE_LECTIN_2"/>
    <property type="match status" value="1"/>
</dbReference>
<protein>
    <submittedName>
        <fullName evidence="2">PEP-CTERM protein-sorting domain-containing protein</fullName>
    </submittedName>
</protein>
<accession>A0A1H2FNK3</accession>